<dbReference type="CDD" id="cd01132">
    <property type="entry name" value="F1-ATPase_alpha_CD"/>
    <property type="match status" value="1"/>
</dbReference>
<feature type="binding site" evidence="15">
    <location>
        <begin position="169"/>
        <end position="176"/>
    </location>
    <ligand>
        <name>ATP</name>
        <dbReference type="ChEBI" id="CHEBI:30616"/>
    </ligand>
</feature>
<comment type="function">
    <text evidence="1 15">Produces ATP from ADP in the presence of a proton gradient across the membrane. The alpha chain is a regulatory subunit.</text>
</comment>
<dbReference type="GO" id="GO:0043531">
    <property type="term" value="F:ADP binding"/>
    <property type="evidence" value="ECO:0007669"/>
    <property type="project" value="TreeGrafter"/>
</dbReference>
<dbReference type="CDD" id="cd18116">
    <property type="entry name" value="ATP-synt_F1_alpha_N"/>
    <property type="match status" value="1"/>
</dbReference>
<dbReference type="InterPro" id="IPR000194">
    <property type="entry name" value="ATPase_F1/V1/A1_a/bsu_nucl-bd"/>
</dbReference>
<dbReference type="OrthoDB" id="9803053at2"/>
<dbReference type="GO" id="GO:0045259">
    <property type="term" value="C:proton-transporting ATP synthase complex"/>
    <property type="evidence" value="ECO:0007669"/>
    <property type="project" value="UniProtKB-KW"/>
</dbReference>
<keyword evidence="4 15" id="KW-1003">Cell membrane</keyword>
<sequence>MELNSIEIFDIIKKRIDNFNFIKNKINEGTIVSVSDGIIRIIGLCDVMQGEMIHLSEQLYGIALNLEKDIVGVVVLGPFHILKEGMTVYCTGKILEIPVGFNFLGRVVNSLGIPIDGHGNIPHDTYLPVESPAPNVIERASITEPLHTGYKCIDTMIPIGKGQRELIIGDRQTGKTALAIDTIINQKNSGVKCIYVAIGQKNSTVVNVVQQLKKNNALCNTIIVVASASESAALQYLSAYSGCTFGEFFRDIGEDALIVYDDLSKHAIAYRQMSLLLKRPPGREAFPGDIFYLHSRLLERSARINKDKVTFLTKNKIKNKTGSLTALPIVETQAGDVSAFVPTNIISITDGQIFLESNLFNAGIRPAINPGISVSRIGSAAQTKIMKNFSAGVRTALAQYRELASFSQFASDLDDITRKQLNYGQKLTELLKQKQYSPMSIAEQSLLLFAAEKGFIENISLDNLNIFENNLIDFFKSDYLNLFNEINQKGIFDNIIEQKFIKLLNYFKNNIFI</sequence>
<dbReference type="GO" id="GO:0005524">
    <property type="term" value="F:ATP binding"/>
    <property type="evidence" value="ECO:0007669"/>
    <property type="project" value="UniProtKB-UniRule"/>
</dbReference>
<keyword evidence="10 15" id="KW-0472">Membrane</keyword>
<dbReference type="Gene3D" id="2.40.30.20">
    <property type="match status" value="1"/>
</dbReference>
<feature type="domain" description="ATPase F1/V1/A1 complex alpha/beta subunit nucleotide-binding" evidence="16">
    <location>
        <begin position="149"/>
        <end position="375"/>
    </location>
</feature>
<name>A0A4D6YKQ5_9GAMM</name>
<evidence type="ECO:0000256" key="3">
    <source>
        <dbReference type="ARBA" id="ARBA00022448"/>
    </source>
</evidence>
<dbReference type="Pfam" id="PF02874">
    <property type="entry name" value="ATP-synt_ab_N"/>
    <property type="match status" value="1"/>
</dbReference>
<evidence type="ECO:0000259" key="18">
    <source>
        <dbReference type="Pfam" id="PF02874"/>
    </source>
</evidence>
<dbReference type="CDD" id="cd18113">
    <property type="entry name" value="ATP-synt_F1_alpha_C"/>
    <property type="match status" value="1"/>
</dbReference>
<accession>A0A4D6YKQ5</accession>
<dbReference type="NCBIfam" id="TIGR00962">
    <property type="entry name" value="atpA"/>
    <property type="match status" value="1"/>
</dbReference>
<dbReference type="GO" id="GO:0005886">
    <property type="term" value="C:plasma membrane"/>
    <property type="evidence" value="ECO:0007669"/>
    <property type="project" value="UniProtKB-SubCell"/>
</dbReference>
<gene>
    <name evidence="15 19" type="primary">atpA</name>
    <name evidence="19" type="ORF">D9V80_00030</name>
</gene>
<organism evidence="19 20">
    <name type="scientific">Buchnera aphidicola</name>
    <name type="common">Thelaxes californica</name>
    <dbReference type="NCBI Taxonomy" id="1315998"/>
    <lineage>
        <taxon>Bacteria</taxon>
        <taxon>Pseudomonadati</taxon>
        <taxon>Pseudomonadota</taxon>
        <taxon>Gammaproteobacteria</taxon>
        <taxon>Enterobacterales</taxon>
        <taxon>Erwiniaceae</taxon>
        <taxon>Buchnera</taxon>
    </lineage>
</organism>
<evidence type="ECO:0000256" key="4">
    <source>
        <dbReference type="ARBA" id="ARBA00022475"/>
    </source>
</evidence>
<dbReference type="PANTHER" id="PTHR48082">
    <property type="entry name" value="ATP SYNTHASE SUBUNIT ALPHA, MITOCHONDRIAL"/>
    <property type="match status" value="1"/>
</dbReference>
<evidence type="ECO:0000256" key="2">
    <source>
        <dbReference type="ARBA" id="ARBA00004370"/>
    </source>
</evidence>
<evidence type="ECO:0000313" key="20">
    <source>
        <dbReference type="Proteomes" id="UP000298782"/>
    </source>
</evidence>
<dbReference type="FunFam" id="1.20.150.20:FF:000001">
    <property type="entry name" value="ATP synthase subunit alpha"/>
    <property type="match status" value="1"/>
</dbReference>
<evidence type="ECO:0000256" key="8">
    <source>
        <dbReference type="ARBA" id="ARBA00022967"/>
    </source>
</evidence>
<evidence type="ECO:0000256" key="10">
    <source>
        <dbReference type="ARBA" id="ARBA00023136"/>
    </source>
</evidence>
<evidence type="ECO:0000256" key="5">
    <source>
        <dbReference type="ARBA" id="ARBA00022741"/>
    </source>
</evidence>
<evidence type="ECO:0000259" key="17">
    <source>
        <dbReference type="Pfam" id="PF00306"/>
    </source>
</evidence>
<dbReference type="RefSeq" id="WP_158352995.1">
    <property type="nucleotide sequence ID" value="NZ_CP034852.1"/>
</dbReference>
<dbReference type="NCBIfam" id="NF009884">
    <property type="entry name" value="PRK13343.1"/>
    <property type="match status" value="1"/>
</dbReference>
<dbReference type="EMBL" id="CP034852">
    <property type="protein sequence ID" value="QCI26564.1"/>
    <property type="molecule type" value="Genomic_DNA"/>
</dbReference>
<dbReference type="Pfam" id="PF00306">
    <property type="entry name" value="ATP-synt_ab_C"/>
    <property type="match status" value="1"/>
</dbReference>
<dbReference type="Gene3D" id="3.40.50.300">
    <property type="entry name" value="P-loop containing nucleotide triphosphate hydrolases"/>
    <property type="match status" value="1"/>
</dbReference>
<dbReference type="GO" id="GO:0046933">
    <property type="term" value="F:proton-transporting ATP synthase activity, rotational mechanism"/>
    <property type="evidence" value="ECO:0007669"/>
    <property type="project" value="UniProtKB-UniRule"/>
</dbReference>
<evidence type="ECO:0000256" key="15">
    <source>
        <dbReference type="HAMAP-Rule" id="MF_01346"/>
    </source>
</evidence>
<keyword evidence="7 15" id="KW-0067">ATP-binding</keyword>
<dbReference type="InterPro" id="IPR036121">
    <property type="entry name" value="ATPase_F1/V1/A1_a/bsu_N_sf"/>
</dbReference>
<keyword evidence="8 15" id="KW-1278">Translocase</keyword>
<keyword evidence="12 15" id="KW-0066">ATP synthesis</keyword>
<dbReference type="Pfam" id="PF00006">
    <property type="entry name" value="ATP-synt_ab"/>
    <property type="match status" value="1"/>
</dbReference>
<evidence type="ECO:0000256" key="12">
    <source>
        <dbReference type="ARBA" id="ARBA00023310"/>
    </source>
</evidence>
<comment type="similarity">
    <text evidence="13">Belongs to the ATPase alpha/beta chains family. T3SS ATPase subfamily.</text>
</comment>
<dbReference type="InterPro" id="IPR004100">
    <property type="entry name" value="ATPase_F1/V1/A1_a/bsu_N"/>
</dbReference>
<dbReference type="HAMAP" id="MF_01346">
    <property type="entry name" value="ATP_synth_alpha_bact"/>
    <property type="match status" value="1"/>
</dbReference>
<evidence type="ECO:0000256" key="1">
    <source>
        <dbReference type="ARBA" id="ARBA00003784"/>
    </source>
</evidence>
<evidence type="ECO:0000256" key="9">
    <source>
        <dbReference type="ARBA" id="ARBA00023065"/>
    </source>
</evidence>
<dbReference type="InterPro" id="IPR027417">
    <property type="entry name" value="P-loop_NTPase"/>
</dbReference>
<feature type="domain" description="ATPase F1/V1/A1 complex alpha/beta subunit N-terminal" evidence="18">
    <location>
        <begin position="29"/>
        <end position="92"/>
    </location>
</feature>
<dbReference type="SUPFAM" id="SSF50615">
    <property type="entry name" value="N-terminal domain of alpha and beta subunits of F1 ATP synthase"/>
    <property type="match status" value="1"/>
</dbReference>
<dbReference type="InterPro" id="IPR038376">
    <property type="entry name" value="ATP_synth_asu_C_sf"/>
</dbReference>
<keyword evidence="9 15" id="KW-0406">Ion transport</keyword>
<comment type="subunit">
    <text evidence="14">F-type ATPases have 2 components, CF(1) - the catalytic core - and CF(0) - the membrane proton channel. CF(1) has five subunits: alpha(3), beta(3), gamma(1), delta(1), epsilon(1). CF(0) has four main subunits: a(1), b(1), b'(1) and c(9-12).</text>
</comment>
<dbReference type="Proteomes" id="UP000298782">
    <property type="component" value="Chromosome"/>
</dbReference>
<evidence type="ECO:0000256" key="13">
    <source>
        <dbReference type="ARBA" id="ARBA00024342"/>
    </source>
</evidence>
<reference evidence="19 20" key="2">
    <citation type="submission" date="2019-05" db="EMBL/GenBank/DDBJ databases">
        <title>Genome evolution of the obligate endosymbiont Buchnera aphidicola.</title>
        <authorList>
            <person name="Moran N.A."/>
        </authorList>
    </citation>
    <scope>NUCLEOTIDE SEQUENCE [LARGE SCALE GENOMIC DNA]</scope>
    <source>
        <strain evidence="19 20">Tca</strain>
    </source>
</reference>
<dbReference type="GO" id="GO:0016787">
    <property type="term" value="F:hydrolase activity"/>
    <property type="evidence" value="ECO:0007669"/>
    <property type="project" value="UniProtKB-KW"/>
</dbReference>
<dbReference type="FunFam" id="3.40.50.300:FF:000002">
    <property type="entry name" value="ATP synthase subunit alpha"/>
    <property type="match status" value="1"/>
</dbReference>
<dbReference type="SUPFAM" id="SSF52540">
    <property type="entry name" value="P-loop containing nucleoside triphosphate hydrolases"/>
    <property type="match status" value="1"/>
</dbReference>
<dbReference type="Gene3D" id="1.20.150.20">
    <property type="entry name" value="ATP synthase alpha/beta chain, C-terminal domain"/>
    <property type="match status" value="1"/>
</dbReference>
<evidence type="ECO:0000256" key="6">
    <source>
        <dbReference type="ARBA" id="ARBA00022781"/>
    </source>
</evidence>
<dbReference type="InterPro" id="IPR000793">
    <property type="entry name" value="ATP_synth_asu_C"/>
</dbReference>
<keyword evidence="6 15" id="KW-0375">Hydrogen ion transport</keyword>
<dbReference type="SUPFAM" id="SSF47917">
    <property type="entry name" value="C-terminal domain of alpha and beta subunits of F1 ATP synthase"/>
    <property type="match status" value="1"/>
</dbReference>
<dbReference type="InterPro" id="IPR005294">
    <property type="entry name" value="ATP_synth_F1_asu"/>
</dbReference>
<reference evidence="19 20" key="1">
    <citation type="submission" date="2018-12" db="EMBL/GenBank/DDBJ databases">
        <authorList>
            <person name="Chong R.A."/>
        </authorList>
    </citation>
    <scope>NUCLEOTIDE SEQUENCE [LARGE SCALE GENOMIC DNA]</scope>
    <source>
        <strain evidence="19 20">Tca</strain>
    </source>
</reference>
<keyword evidence="20" id="KW-1185">Reference proteome</keyword>
<comment type="catalytic activity">
    <reaction evidence="15">
        <text>ATP + H2O + 4 H(+)(in) = ADP + phosphate + 5 H(+)(out)</text>
        <dbReference type="Rhea" id="RHEA:57720"/>
        <dbReference type="ChEBI" id="CHEBI:15377"/>
        <dbReference type="ChEBI" id="CHEBI:15378"/>
        <dbReference type="ChEBI" id="CHEBI:30616"/>
        <dbReference type="ChEBI" id="CHEBI:43474"/>
        <dbReference type="ChEBI" id="CHEBI:456216"/>
        <dbReference type="EC" id="7.1.2.2"/>
    </reaction>
</comment>
<keyword evidence="5 15" id="KW-0547">Nucleotide-binding</keyword>
<dbReference type="InterPro" id="IPR020003">
    <property type="entry name" value="ATPase_a/bsu_AS"/>
</dbReference>
<dbReference type="InterPro" id="IPR033732">
    <property type="entry name" value="ATP_synth_F1_a_nt-bd_dom"/>
</dbReference>
<keyword evidence="11 15" id="KW-0139">CF(1)</keyword>
<feature type="site" description="Required for activity" evidence="15">
    <location>
        <position position="373"/>
    </location>
</feature>
<comment type="subcellular location">
    <subcellularLocation>
        <location evidence="15">Cell membrane</location>
        <topology evidence="15">Peripheral membrane protein</topology>
    </subcellularLocation>
    <subcellularLocation>
        <location evidence="2">Membrane</location>
    </subcellularLocation>
</comment>
<evidence type="ECO:0000256" key="14">
    <source>
        <dbReference type="ARBA" id="ARBA00026013"/>
    </source>
</evidence>
<evidence type="ECO:0000256" key="11">
    <source>
        <dbReference type="ARBA" id="ARBA00023196"/>
    </source>
</evidence>
<keyword evidence="19" id="KW-0378">Hydrolase</keyword>
<dbReference type="InterPro" id="IPR023366">
    <property type="entry name" value="ATP_synth_asu-like_sf"/>
</dbReference>
<dbReference type="AlphaFoldDB" id="A0A4D6YKQ5"/>
<evidence type="ECO:0000256" key="7">
    <source>
        <dbReference type="ARBA" id="ARBA00022840"/>
    </source>
</evidence>
<dbReference type="EC" id="7.1.2.2" evidence="15"/>
<dbReference type="PANTHER" id="PTHR48082:SF2">
    <property type="entry name" value="ATP SYNTHASE SUBUNIT ALPHA, MITOCHONDRIAL"/>
    <property type="match status" value="1"/>
</dbReference>
<evidence type="ECO:0000313" key="19">
    <source>
        <dbReference type="EMBL" id="QCI26564.1"/>
    </source>
</evidence>
<keyword evidence="3 15" id="KW-0813">Transport</keyword>
<protein>
    <recommendedName>
        <fullName evidence="15">ATP synthase subunit alpha</fullName>
        <ecNumber evidence="15">7.1.2.2</ecNumber>
    </recommendedName>
    <alternativeName>
        <fullName evidence="15">ATP synthase F1 sector subunit alpha</fullName>
    </alternativeName>
    <alternativeName>
        <fullName evidence="15">F-ATPase subunit alpha</fullName>
    </alternativeName>
</protein>
<proteinExistence type="inferred from homology"/>
<evidence type="ECO:0000259" key="16">
    <source>
        <dbReference type="Pfam" id="PF00006"/>
    </source>
</evidence>
<feature type="domain" description="ATP synthase alpha subunit C-terminal" evidence="17">
    <location>
        <begin position="382"/>
        <end position="505"/>
    </location>
</feature>
<dbReference type="PROSITE" id="PS00152">
    <property type="entry name" value="ATPASE_ALPHA_BETA"/>
    <property type="match status" value="1"/>
</dbReference>